<feature type="compositionally biased region" description="Polar residues" evidence="1">
    <location>
        <begin position="67"/>
        <end position="97"/>
    </location>
</feature>
<feature type="region of interest" description="Disordered" evidence="1">
    <location>
        <begin position="486"/>
        <end position="519"/>
    </location>
</feature>
<feature type="compositionally biased region" description="Basic and acidic residues" evidence="1">
    <location>
        <begin position="316"/>
        <end position="335"/>
    </location>
</feature>
<proteinExistence type="predicted"/>
<evidence type="ECO:0000313" key="2">
    <source>
        <dbReference type="EMBL" id="GFN90249.1"/>
    </source>
</evidence>
<keyword evidence="3" id="KW-1185">Reference proteome</keyword>
<feature type="compositionally biased region" description="Polar residues" evidence="1">
    <location>
        <begin position="859"/>
        <end position="877"/>
    </location>
</feature>
<feature type="compositionally biased region" description="Basic and acidic residues" evidence="1">
    <location>
        <begin position="244"/>
        <end position="259"/>
    </location>
</feature>
<feature type="compositionally biased region" description="Basic and acidic residues" evidence="1">
    <location>
        <begin position="110"/>
        <end position="122"/>
    </location>
</feature>
<evidence type="ECO:0000313" key="3">
    <source>
        <dbReference type="Proteomes" id="UP000735302"/>
    </source>
</evidence>
<gene>
    <name evidence="2" type="ORF">PoB_001675500</name>
</gene>
<reference evidence="2 3" key="1">
    <citation type="journal article" date="2021" name="Elife">
        <title>Chloroplast acquisition without the gene transfer in kleptoplastic sea slugs, Plakobranchus ocellatus.</title>
        <authorList>
            <person name="Maeda T."/>
            <person name="Takahashi S."/>
            <person name="Yoshida T."/>
            <person name="Shimamura S."/>
            <person name="Takaki Y."/>
            <person name="Nagai Y."/>
            <person name="Toyoda A."/>
            <person name="Suzuki Y."/>
            <person name="Arimoto A."/>
            <person name="Ishii H."/>
            <person name="Satoh N."/>
            <person name="Nishiyama T."/>
            <person name="Hasebe M."/>
            <person name="Maruyama T."/>
            <person name="Minagawa J."/>
            <person name="Obokata J."/>
            <person name="Shigenobu S."/>
        </authorList>
    </citation>
    <scope>NUCLEOTIDE SEQUENCE [LARGE SCALE GENOMIC DNA]</scope>
</reference>
<feature type="region of interest" description="Disordered" evidence="1">
    <location>
        <begin position="389"/>
        <end position="408"/>
    </location>
</feature>
<keyword evidence="2" id="KW-0371">Homeobox</keyword>
<evidence type="ECO:0000256" key="1">
    <source>
        <dbReference type="SAM" id="MobiDB-lite"/>
    </source>
</evidence>
<accession>A0AAV3Z6S2</accession>
<keyword evidence="2" id="KW-0238">DNA-binding</keyword>
<protein>
    <submittedName>
        <fullName evidence="2">Segmentation polarity homeobox protein engrailed</fullName>
    </submittedName>
</protein>
<sequence length="945" mass="104534">METLCLVSKPYNPFAKLKHELLTVAASTEHHHPPPPSHHHHQQEQKQHQQQQQRENSTASSPPPILSNATASTAGNISYTFTNNYPSAEPNATETTGRGQGKQAKMTLKRPWDSHGSPKDNSESTNSCTDIIVDDVRPGEAPSPPEKKLCTEYSQMFMPRPEACSDNFCTKKEASHFTFSMEDVSLAKQYEKNVDKLTMNDKSPGIHQISSETHRARECAEDRPGSLQSIVYTRNGQSSPSGDNEIKSASEQVSHKADSGVESPPATPSSGFIDIEADTPPSSPLNLTTVTATTINAFNNISANFIRSMTTNRSCEQSDRTKYNCKEKKSSELPDTHSTNIQDTESGSTTKEHQSFELSESQKECLNESNTLSASFEYEKELSKDLISDSIKSTPGPEVSTHRPHQTTSRTNFSIDAILSPGFGSLNACTSPKQTSDADKSAICVDKFELKDVKPGKKETELKSPFTIKSGRSAFTAVDLRTAAHSCSISSPSPSSRSSVLSSPGLSSPSPSLSSCSVPLSTPSLNIKDHIQGSDQYTEKIKQDSTNSGTNQSHITDPRQLLLLGLYELRHPQQGSMEDQLYHLRENSLEKAVSNTDLCSLQKLLLNPAKEFDSFISRHLPFLSPSTVYHPTAFPFIHPSHQRHHQQNPQHCHHFPEQQHQQQQQQQPNQHYPLVSPKALELVSPPLQEQTRPHLDSLRLLQQGFPNYFSKSSSFTSPKSESNAFDKDHSNIGRSITKTHSLHQNSSASDTAENTFSPLNHLDNNKTIYKNETKDTSSKSLSDSILSPLHDIIHQFDPERLFGLKGSPLSSLSKFSTARDKNLKSQNSKCDIMPKIPTNVHGLEKHNPKQKHPTDSHTLKTSSGSPKIYNNSENKSSLHPVFPALNQSKNGGKRGHPKEDHSSSIRESNSSTDADSTEEGKEAKEKNPLWPAWVFCTRYSDRPSS</sequence>
<feature type="region of interest" description="Disordered" evidence="1">
    <location>
        <begin position="639"/>
        <end position="670"/>
    </location>
</feature>
<feature type="region of interest" description="Disordered" evidence="1">
    <location>
        <begin position="199"/>
        <end position="284"/>
    </location>
</feature>
<feature type="compositionally biased region" description="Polar residues" evidence="1">
    <location>
        <begin position="905"/>
        <end position="914"/>
    </location>
</feature>
<feature type="region of interest" description="Disordered" evidence="1">
    <location>
        <begin position="711"/>
        <end position="763"/>
    </location>
</feature>
<dbReference type="AlphaFoldDB" id="A0AAV3Z6S2"/>
<comment type="caution">
    <text evidence="2">The sequence shown here is derived from an EMBL/GenBank/DDBJ whole genome shotgun (WGS) entry which is preliminary data.</text>
</comment>
<feature type="non-terminal residue" evidence="2">
    <location>
        <position position="945"/>
    </location>
</feature>
<name>A0AAV3Z6S2_9GAST</name>
<feature type="compositionally biased region" description="Basic and acidic residues" evidence="1">
    <location>
        <begin position="918"/>
        <end position="927"/>
    </location>
</feature>
<feature type="compositionally biased region" description="Polar residues" evidence="1">
    <location>
        <begin position="226"/>
        <end position="243"/>
    </location>
</feature>
<feature type="compositionally biased region" description="Basic and acidic residues" evidence="1">
    <location>
        <begin position="350"/>
        <end position="364"/>
    </location>
</feature>
<dbReference type="EMBL" id="BLXT01002015">
    <property type="protein sequence ID" value="GFN90249.1"/>
    <property type="molecule type" value="Genomic_DNA"/>
</dbReference>
<feature type="compositionally biased region" description="Low complexity" evidence="1">
    <location>
        <begin position="711"/>
        <end position="722"/>
    </location>
</feature>
<feature type="compositionally biased region" description="Polar residues" evidence="1">
    <location>
        <begin position="336"/>
        <end position="349"/>
    </location>
</feature>
<feature type="region of interest" description="Disordered" evidence="1">
    <location>
        <begin position="28"/>
        <end position="128"/>
    </location>
</feature>
<feature type="region of interest" description="Disordered" evidence="1">
    <location>
        <begin position="816"/>
        <end position="927"/>
    </location>
</feature>
<dbReference type="Proteomes" id="UP000735302">
    <property type="component" value="Unassembled WGS sequence"/>
</dbReference>
<feature type="compositionally biased region" description="Low complexity" evidence="1">
    <location>
        <begin position="658"/>
        <end position="670"/>
    </location>
</feature>
<feature type="region of interest" description="Disordered" evidence="1">
    <location>
        <begin position="311"/>
        <end position="364"/>
    </location>
</feature>
<organism evidence="2 3">
    <name type="scientific">Plakobranchus ocellatus</name>
    <dbReference type="NCBI Taxonomy" id="259542"/>
    <lineage>
        <taxon>Eukaryota</taxon>
        <taxon>Metazoa</taxon>
        <taxon>Spiralia</taxon>
        <taxon>Lophotrochozoa</taxon>
        <taxon>Mollusca</taxon>
        <taxon>Gastropoda</taxon>
        <taxon>Heterobranchia</taxon>
        <taxon>Euthyneura</taxon>
        <taxon>Panpulmonata</taxon>
        <taxon>Sacoglossa</taxon>
        <taxon>Placobranchoidea</taxon>
        <taxon>Plakobranchidae</taxon>
        <taxon>Plakobranchus</taxon>
    </lineage>
</organism>
<feature type="compositionally biased region" description="Basic and acidic residues" evidence="1">
    <location>
        <begin position="842"/>
        <end position="858"/>
    </location>
</feature>
<feature type="compositionally biased region" description="Polar residues" evidence="1">
    <location>
        <begin position="732"/>
        <end position="758"/>
    </location>
</feature>
<dbReference type="GO" id="GO:0003677">
    <property type="term" value="F:DNA binding"/>
    <property type="evidence" value="ECO:0007669"/>
    <property type="project" value="UniProtKB-KW"/>
</dbReference>
<feature type="compositionally biased region" description="Basic and acidic residues" evidence="1">
    <location>
        <begin position="212"/>
        <end position="224"/>
    </location>
</feature>